<keyword evidence="8" id="KW-1185">Reference proteome</keyword>
<dbReference type="InterPro" id="IPR058571">
    <property type="entry name" value="DUF6079_3rd"/>
</dbReference>
<feature type="domain" description="DUF6079" evidence="1">
    <location>
        <begin position="20"/>
        <end position="248"/>
    </location>
</feature>
<dbReference type="EMBL" id="QWVS01000002">
    <property type="protein sequence ID" value="RID89030.1"/>
    <property type="molecule type" value="Genomic_DNA"/>
</dbReference>
<evidence type="ECO:0000259" key="2">
    <source>
        <dbReference type="Pfam" id="PF26383"/>
    </source>
</evidence>
<evidence type="ECO:0000259" key="6">
    <source>
        <dbReference type="Pfam" id="PF26388"/>
    </source>
</evidence>
<dbReference type="Pfam" id="PF26384">
    <property type="entry name" value="DUF6079_3rd"/>
    <property type="match status" value="1"/>
</dbReference>
<dbReference type="InterPro" id="IPR058574">
    <property type="entry name" value="DUF6079_6th"/>
</dbReference>
<dbReference type="InterPro" id="IPR058569">
    <property type="entry name" value="DUF6079_2nd"/>
</dbReference>
<dbReference type="Pfam" id="PF19557">
    <property type="entry name" value="DUF6079_1st"/>
    <property type="match status" value="1"/>
</dbReference>
<evidence type="ECO:0000259" key="3">
    <source>
        <dbReference type="Pfam" id="PF26384"/>
    </source>
</evidence>
<dbReference type="GO" id="GO:0005524">
    <property type="term" value="F:ATP binding"/>
    <property type="evidence" value="ECO:0007669"/>
    <property type="project" value="UniProtKB-KW"/>
</dbReference>
<accession>A0A398BMN0</accession>
<dbReference type="Pfam" id="PF26388">
    <property type="entry name" value="DUF6079_6th"/>
    <property type="match status" value="1"/>
</dbReference>
<protein>
    <submittedName>
        <fullName evidence="7">ATP-binding protein</fullName>
    </submittedName>
</protein>
<dbReference type="Pfam" id="PF26385">
    <property type="entry name" value="DUF6079_4th"/>
    <property type="match status" value="1"/>
</dbReference>
<feature type="domain" description="DUF6079" evidence="4">
    <location>
        <begin position="702"/>
        <end position="835"/>
    </location>
</feature>
<keyword evidence="7" id="KW-0547">Nucleotide-binding</keyword>
<proteinExistence type="predicted"/>
<dbReference type="InterPro" id="IPR045725">
    <property type="entry name" value="DUF6079_N"/>
</dbReference>
<name>A0A398BMN0_9BACI</name>
<dbReference type="Pfam" id="PF26383">
    <property type="entry name" value="DUF6079_2nd"/>
    <property type="match status" value="1"/>
</dbReference>
<evidence type="ECO:0000313" key="7">
    <source>
        <dbReference type="EMBL" id="RID89030.1"/>
    </source>
</evidence>
<feature type="domain" description="DUF6079" evidence="6">
    <location>
        <begin position="1035"/>
        <end position="1125"/>
    </location>
</feature>
<evidence type="ECO:0000259" key="5">
    <source>
        <dbReference type="Pfam" id="PF26387"/>
    </source>
</evidence>
<evidence type="ECO:0000259" key="1">
    <source>
        <dbReference type="Pfam" id="PF19557"/>
    </source>
</evidence>
<gene>
    <name evidence="7" type="ORF">D1953_00175</name>
</gene>
<dbReference type="AlphaFoldDB" id="A0A398BMN0"/>
<dbReference type="Proteomes" id="UP000266016">
    <property type="component" value="Unassembled WGS sequence"/>
</dbReference>
<dbReference type="RefSeq" id="WP_119115140.1">
    <property type="nucleotide sequence ID" value="NZ_QWVS01000002.1"/>
</dbReference>
<keyword evidence="7" id="KW-0067">ATP-binding</keyword>
<comment type="caution">
    <text evidence="7">The sequence shown here is derived from an EMBL/GenBank/DDBJ whole genome shotgun (WGS) entry which is preliminary data.</text>
</comment>
<dbReference type="Pfam" id="PF26387">
    <property type="entry name" value="DUF6079_5th"/>
    <property type="match status" value="1"/>
</dbReference>
<evidence type="ECO:0000259" key="4">
    <source>
        <dbReference type="Pfam" id="PF26385"/>
    </source>
</evidence>
<feature type="domain" description="DUF6079" evidence="5">
    <location>
        <begin position="840"/>
        <end position="1027"/>
    </location>
</feature>
<organism evidence="7 8">
    <name type="scientific">Peribacillus asahii</name>
    <dbReference type="NCBI Taxonomy" id="228899"/>
    <lineage>
        <taxon>Bacteria</taxon>
        <taxon>Bacillati</taxon>
        <taxon>Bacillota</taxon>
        <taxon>Bacilli</taxon>
        <taxon>Bacillales</taxon>
        <taxon>Bacillaceae</taxon>
        <taxon>Peribacillus</taxon>
    </lineage>
</organism>
<feature type="domain" description="DUF6079" evidence="2">
    <location>
        <begin position="263"/>
        <end position="478"/>
    </location>
</feature>
<dbReference type="InterPro" id="IPR058572">
    <property type="entry name" value="DUF6079_4th"/>
</dbReference>
<reference evidence="7 8" key="1">
    <citation type="submission" date="2018-08" db="EMBL/GenBank/DDBJ databases">
        <title>Bacillus jemisoniae sp. nov., Bacillus chryseoplanitiae sp. nov., Bacillus resnikiae sp. nov., and Bacillus frankliniae sp. nov., isolated from Viking spacecraft and associated surfaces.</title>
        <authorList>
            <person name="Seuylemezian A."/>
            <person name="Vaishampayan P."/>
        </authorList>
    </citation>
    <scope>NUCLEOTIDE SEQUENCE [LARGE SCALE GENOMIC DNA]</scope>
    <source>
        <strain evidence="7 8">MA001</strain>
    </source>
</reference>
<evidence type="ECO:0000313" key="8">
    <source>
        <dbReference type="Proteomes" id="UP000266016"/>
    </source>
</evidence>
<feature type="domain" description="DUF6079" evidence="3">
    <location>
        <begin position="483"/>
        <end position="681"/>
    </location>
</feature>
<dbReference type="InterPro" id="IPR058573">
    <property type="entry name" value="DUF6079_5th"/>
</dbReference>
<sequence>MKYRELVQFEPIESVIQLTDANDKERAYQLIDTYVISERMSEQLDEAVIEQLQFHRPVDNKGLFIVGNYGTGKSHLMSVISTIAELEGASNHIQDERVAKKAKEIEGQFKVIRTEIGSVRTSLRDILCEAIEEGLYDMGVDFKFPPVDQVRNNKDSLTEMIGLFHEVYPEHGLLLVVDELLDYLRSRKEQELTLDLGFLREVGEVCSKTRLRFIAGIQEMLFDNPKFSFVADSLRRVKERFEQVRIVREDIAYVVSQRLLKKDEKQKALIREHLSQFTSLYHRLNEDLDTYVNLFPIHPAYLSTFEKVNVAEKRVALKTISSEIKRILEEDVPEGAPGLISYDSYWKFIEEDPSYKSNPDIREVLDKSRLLKDRIQNAFTKKMYQPMAIRIVNALAVYRLATSDIFDKVGLTPDELRDDLFLYSTMSLDMLLEDDNPSDFLKTTVEAALREILKTVSFQYISTNESNGQYFLDLKKDIAVDDLIEQKAETIEDDKLDSYYYEILKQATQVADNTYVTGYKIWKHNLPWEAHKVTRQGYLFFGAPNERSTAQPERDFYIYMLKPFSDVKFKDEQKSDEVFFQLAVKEEQFVHLLKMYAGAREMEISATSATKRLYESKSASFFKKLVTWLNENFVHVFDITYRGKTANVLEFGMMLPQNGTVTDIINIVAEGLLTDWFEEKYPDYPTFRKLQATYLNKENLPTYVSDALQQISGKETRQGTAILDGLVLLDQNGKLNVRHSGYARWVLEKLNEKEHGQVLNITELIEAVTIKGTEDVRYTIQYKMEPELFVVVLAALVYSGELVVTVNGKPYDAMNYTEFSRLPLGQLTYFSHVKKPSGLPVAAINALFNLFDVTIPNLEEGNLTHGIRLVVGYARDKVQKVVRMVPTIRTGFPIWDGTLFTATEVQEYVQQLGQLKEFLEGIQRYDTPAKLHNLKYSADDIQAQVNYLHALNQLEGLEAKVKEYTNVANYLAQAKLHLDRNHAWNEKVEAALYDLSVALKEGQDYSNEVQAIEGLKEEYIHLYMELHDKSRLNATEDMKKSSLLNDQRVKALRELSQKIDILPSQILADWQNKMDSLRVCYQLTREDLQHTATCPHCKFRPKEETAINQFRLETLEDELGELLNNWTNTLLNNFNDPSVKENIALLRPEQQELVQQFIAHQSFTMPIDLRLIQAINDLLKGINKVEITLDQITNMMANGSPLTVEDLRKRFEAMIQETVGSQPTNRIRVMLKK</sequence>